<evidence type="ECO:0000313" key="2">
    <source>
        <dbReference type="EMBL" id="SKC81138.1"/>
    </source>
</evidence>
<dbReference type="InterPro" id="IPR029058">
    <property type="entry name" value="AB_hydrolase_fold"/>
</dbReference>
<dbReference type="AlphaFoldDB" id="A0A1T5M011"/>
<evidence type="ECO:0000313" key="3">
    <source>
        <dbReference type="Proteomes" id="UP000189777"/>
    </source>
</evidence>
<dbReference type="Pfam" id="PF00561">
    <property type="entry name" value="Abhydrolase_1"/>
    <property type="match status" value="1"/>
</dbReference>
<dbReference type="Gene3D" id="3.40.50.1820">
    <property type="entry name" value="alpha/beta hydrolase"/>
    <property type="match status" value="1"/>
</dbReference>
<keyword evidence="3" id="KW-1185">Reference proteome</keyword>
<name>A0A1T5M011_9MICO</name>
<dbReference type="Proteomes" id="UP000189777">
    <property type="component" value="Unassembled WGS sequence"/>
</dbReference>
<reference evidence="2 3" key="1">
    <citation type="submission" date="2017-02" db="EMBL/GenBank/DDBJ databases">
        <authorList>
            <person name="Peterson S.W."/>
        </authorList>
    </citation>
    <scope>NUCLEOTIDE SEQUENCE [LARGE SCALE GENOMIC DNA]</scope>
    <source>
        <strain evidence="2 3">DSM 21481</strain>
    </source>
</reference>
<accession>A0A1T5M011</accession>
<dbReference type="SUPFAM" id="SSF53474">
    <property type="entry name" value="alpha/beta-Hydrolases"/>
    <property type="match status" value="1"/>
</dbReference>
<evidence type="ECO:0000259" key="1">
    <source>
        <dbReference type="Pfam" id="PF00561"/>
    </source>
</evidence>
<proteinExistence type="predicted"/>
<gene>
    <name evidence="2" type="ORF">SAMN04324258_4168</name>
</gene>
<dbReference type="OrthoDB" id="3210164at2"/>
<dbReference type="RefSeq" id="WP_079576499.1">
    <property type="nucleotide sequence ID" value="NZ_FUZQ01000008.1"/>
</dbReference>
<dbReference type="EMBL" id="FUZQ01000008">
    <property type="protein sequence ID" value="SKC81138.1"/>
    <property type="molecule type" value="Genomic_DNA"/>
</dbReference>
<protein>
    <submittedName>
        <fullName evidence="2">Pimeloyl-ACP methyl ester carboxylesterase</fullName>
    </submittedName>
</protein>
<organism evidence="2 3">
    <name type="scientific">Krasilnikoviella flava</name>
    <dbReference type="NCBI Taxonomy" id="526729"/>
    <lineage>
        <taxon>Bacteria</taxon>
        <taxon>Bacillati</taxon>
        <taxon>Actinomycetota</taxon>
        <taxon>Actinomycetes</taxon>
        <taxon>Micrococcales</taxon>
        <taxon>Promicromonosporaceae</taxon>
        <taxon>Krasilnikoviella</taxon>
    </lineage>
</organism>
<dbReference type="GO" id="GO:0003824">
    <property type="term" value="F:catalytic activity"/>
    <property type="evidence" value="ECO:0007669"/>
    <property type="project" value="UniProtKB-ARBA"/>
</dbReference>
<dbReference type="InterPro" id="IPR000073">
    <property type="entry name" value="AB_hydrolase_1"/>
</dbReference>
<sequence>MSELTTHTLDVPGAVLTYDVRRTAGPSDHPPLFVLGSPMAASGFAQLLERIDDRTVVAYDPRGAERSVLAADGEVSVEIHADDFHRVVQAARAEIGDGPVDVFASSGGAVNVLPWIVAHPDELGTVVAHEPPLWALLEDRDVQRKVTQDIVETYRREGFGPAMAKFIQVSMQDAPLTEEYLAQPAPDPTAFGLPTEDDGSRGDLLLDGNMASLPWFEPDLDALRRTTVRLVPAVGEKGPGTMPRRGGEALAAALGVEPVTFPGDHGGFEASDWSPDNDPSAFAARLREVLAG</sequence>
<feature type="domain" description="AB hydrolase-1" evidence="1">
    <location>
        <begin position="44"/>
        <end position="179"/>
    </location>
</feature>
<dbReference type="STRING" id="526729.SAMN04324258_4168"/>